<dbReference type="EMBL" id="GGEC01023374">
    <property type="protein sequence ID" value="MBX03858.1"/>
    <property type="molecule type" value="Transcribed_RNA"/>
</dbReference>
<accession>A0A2P2KDR4</accession>
<organism evidence="1">
    <name type="scientific">Rhizophora mucronata</name>
    <name type="common">Asiatic mangrove</name>
    <dbReference type="NCBI Taxonomy" id="61149"/>
    <lineage>
        <taxon>Eukaryota</taxon>
        <taxon>Viridiplantae</taxon>
        <taxon>Streptophyta</taxon>
        <taxon>Embryophyta</taxon>
        <taxon>Tracheophyta</taxon>
        <taxon>Spermatophyta</taxon>
        <taxon>Magnoliopsida</taxon>
        <taxon>eudicotyledons</taxon>
        <taxon>Gunneridae</taxon>
        <taxon>Pentapetalae</taxon>
        <taxon>rosids</taxon>
        <taxon>fabids</taxon>
        <taxon>Malpighiales</taxon>
        <taxon>Rhizophoraceae</taxon>
        <taxon>Rhizophora</taxon>
    </lineage>
</organism>
<protein>
    <submittedName>
        <fullName evidence="1">Uncharacterized protein MANES_09G139600</fullName>
    </submittedName>
</protein>
<sequence length="47" mass="5841">MAEFQILRETIHQEYREVVERRVFTGLIYLSFSGYYFHSLKFSMKWC</sequence>
<dbReference type="AlphaFoldDB" id="A0A2P2KDR4"/>
<reference evidence="1" key="1">
    <citation type="submission" date="2018-02" db="EMBL/GenBank/DDBJ databases">
        <title>Rhizophora mucronata_Transcriptome.</title>
        <authorList>
            <person name="Meera S.P."/>
            <person name="Sreeshan A."/>
            <person name="Augustine A."/>
        </authorList>
    </citation>
    <scope>NUCLEOTIDE SEQUENCE</scope>
    <source>
        <tissue evidence="1">Leaf</tissue>
    </source>
</reference>
<proteinExistence type="predicted"/>
<evidence type="ECO:0000313" key="1">
    <source>
        <dbReference type="EMBL" id="MBX03858.1"/>
    </source>
</evidence>
<name>A0A2P2KDR4_RHIMU</name>